<reference evidence="2 3" key="1">
    <citation type="submission" date="2018-04" db="EMBL/GenBank/DDBJ databases">
        <title>Genomic Encyclopedia of Archaeal and Bacterial Type Strains, Phase II (KMG-II): from individual species to whole genera.</title>
        <authorList>
            <person name="Goeker M."/>
        </authorList>
    </citation>
    <scope>NUCLEOTIDE SEQUENCE [LARGE SCALE GENOMIC DNA]</scope>
    <source>
        <strain evidence="2 3">DSM 100162</strain>
    </source>
</reference>
<dbReference type="AlphaFoldDB" id="A0A2T5YHE8"/>
<proteinExistence type="predicted"/>
<keyword evidence="2" id="KW-0131">Cell cycle</keyword>
<keyword evidence="3" id="KW-1185">Reference proteome</keyword>
<protein>
    <submittedName>
        <fullName evidence="2">Cell division protein FtsQ</fullName>
    </submittedName>
</protein>
<dbReference type="EMBL" id="QBKI01000005">
    <property type="protein sequence ID" value="PTX18736.1"/>
    <property type="molecule type" value="Genomic_DNA"/>
</dbReference>
<feature type="signal peptide" evidence="1">
    <location>
        <begin position="1"/>
        <end position="27"/>
    </location>
</feature>
<sequence length="256" mass="29457">MEGMGLKSRIKSLIFACCSVLSIGGLAAFATSKQNEKICEKVSIKIDNEYNNYFIGDSEVRGLLTREGERKLEGLPNQNIDLKNLEKRIESHKFVRDAEVYRGLDGNIQVFVKQNRPIARIIRQDQDVYIDAEGNILPLSDRYTARVIPITKSAQLKPTDRGFFRDSLGHSYLSLLQFIENDEFWKAQLAHMHIDGRGKVSFLPQVGEHTIEFGKPEKVEEKFKKLAILYKKVLPTMGWDRYKRVNVEFEDQIICE</sequence>
<keyword evidence="1" id="KW-0732">Signal</keyword>
<feature type="chain" id="PRO_5015654255" evidence="1">
    <location>
        <begin position="28"/>
        <end position="256"/>
    </location>
</feature>
<evidence type="ECO:0000313" key="3">
    <source>
        <dbReference type="Proteomes" id="UP000244225"/>
    </source>
</evidence>
<dbReference type="Proteomes" id="UP000244225">
    <property type="component" value="Unassembled WGS sequence"/>
</dbReference>
<comment type="caution">
    <text evidence="2">The sequence shown here is derived from an EMBL/GenBank/DDBJ whole genome shotgun (WGS) entry which is preliminary data.</text>
</comment>
<gene>
    <name evidence="2" type="ORF">C8N40_10525</name>
</gene>
<dbReference type="GO" id="GO:0051301">
    <property type="term" value="P:cell division"/>
    <property type="evidence" value="ECO:0007669"/>
    <property type="project" value="UniProtKB-KW"/>
</dbReference>
<accession>A0A2T5YHE8</accession>
<keyword evidence="2" id="KW-0132">Cell division</keyword>
<organism evidence="2 3">
    <name type="scientific">Pontibacter mucosus</name>
    <dbReference type="NCBI Taxonomy" id="1649266"/>
    <lineage>
        <taxon>Bacteria</taxon>
        <taxon>Pseudomonadati</taxon>
        <taxon>Bacteroidota</taxon>
        <taxon>Cytophagia</taxon>
        <taxon>Cytophagales</taxon>
        <taxon>Hymenobacteraceae</taxon>
        <taxon>Pontibacter</taxon>
    </lineage>
</organism>
<name>A0A2T5YHE8_9BACT</name>
<evidence type="ECO:0000313" key="2">
    <source>
        <dbReference type="EMBL" id="PTX18736.1"/>
    </source>
</evidence>
<evidence type="ECO:0000256" key="1">
    <source>
        <dbReference type="SAM" id="SignalP"/>
    </source>
</evidence>